<feature type="compositionally biased region" description="Acidic residues" evidence="1">
    <location>
        <begin position="909"/>
        <end position="922"/>
    </location>
</feature>
<feature type="compositionally biased region" description="Basic and acidic residues" evidence="1">
    <location>
        <begin position="871"/>
        <end position="908"/>
    </location>
</feature>
<gene>
    <name evidence="4" type="ORF">ASIM_LOCUS11272</name>
</gene>
<feature type="region of interest" description="Disordered" evidence="1">
    <location>
        <begin position="842"/>
        <end position="941"/>
    </location>
</feature>
<keyword evidence="2" id="KW-1133">Transmembrane helix</keyword>
<proteinExistence type="predicted"/>
<evidence type="ECO:0000256" key="2">
    <source>
        <dbReference type="SAM" id="Phobius"/>
    </source>
</evidence>
<feature type="domain" description="C-type lectin" evidence="3">
    <location>
        <begin position="707"/>
        <end position="832"/>
    </location>
</feature>
<dbReference type="InterPro" id="IPR016186">
    <property type="entry name" value="C-type_lectin-like/link_sf"/>
</dbReference>
<dbReference type="OrthoDB" id="6356110at2759"/>
<sequence>MTFRMTWQQAEEGCKHWNGAHLISIKDEKELSKIDAVIQTEVGVQNASSRWISQLYKKTPNLGWWIGFGQLCPNQNAKKMPEMRWTDGEMSDIKKLTKIGDVEVRVPKIEEWSQHYCLSYHFERDDDGDEVKRYFNMSECTQRRNFICKMPALQQDRIDDDLVLDEHLDEKSAEVIEENRNEMSLQFPCGTDPLYCPMKDENGETICYHLLTKQHFWQQARESCEVEYESDLASIHSKKQSEFIYQMIMIQPSISGETKYWIGLHRRNAQRQYLWSDDTALNYMELRTQENEDEDEGNEYGACNAMKLKMRTIADYSWIHQRCDNKRLAICQKPGFGSKLHEITSKKDEQKAISSSWKCPDGYKLFRGMCYKVFGLNKDPAQTFDKAKKSCEELKSTLVSLTDPYEQGFVLSMLYGVNSDAWIGMDMTKGRIRWLDAEPVRMTRFSPDCRIVKIGNDRHVFQNAEFVGFAQDACVSLDATTMIGYWDLTFNISEVSRSESGKTKTVSNGQCSTKKLPYICEKYAEKSDQKMKHKFCYSNGAVTYCFPAVDPNKHDLMMIFSVNGYYNFTEAAKICSELPKKSPYNTAKNNYGQTAQVDDLFEWSFMSAIALQNGYQQFYMGVRFDESSGFVRTDARRIRLAPWSSGEPNLRNGNCVMTKLTKAGPSWFMVPCSDKAQLVCRFTKEKPLAEIEPEVRCPKGKEDWILGETHCYHLVTKTSMISTGYKAEHDCFKVFFNATLASFETQQDFDKFKERSIHQELDLPSAFIGLIKRDKDAFAWKDLSPLTFVNWDKGEPSEVYGRDNFECVKMNLRGAFKWQKVACWQNLHYICSVRVIRKDEEEDDSKSLHSGDDEHDIPDLPSHEDDENENEDNKHKAEDEKQRDMEKSNEKESKIDAEKEDTTSHESDSGDALDSENDDSDSETNGKSDIHKGADAGNSSSGGGISIGGLIGTSVGFLVAIAVAVIYWRRRRTTLMDNQQRIMQFDALQNADEYDV</sequence>
<dbReference type="EMBL" id="UYRR01031055">
    <property type="protein sequence ID" value="VDK44723.1"/>
    <property type="molecule type" value="Genomic_DNA"/>
</dbReference>
<feature type="domain" description="C-type lectin" evidence="3">
    <location>
        <begin position="560"/>
        <end position="681"/>
    </location>
</feature>
<keyword evidence="5" id="KW-1185">Reference proteome</keyword>
<evidence type="ECO:0000313" key="4">
    <source>
        <dbReference type="EMBL" id="VDK44723.1"/>
    </source>
</evidence>
<accession>A0A158PNE4</accession>
<feature type="domain" description="C-type lectin" evidence="3">
    <location>
        <begin position="1"/>
        <end position="149"/>
    </location>
</feature>
<dbReference type="PANTHER" id="PTHR22803">
    <property type="entry name" value="MANNOSE, PHOSPHOLIPASE, LECTIN RECEPTOR RELATED"/>
    <property type="match status" value="1"/>
</dbReference>
<feature type="domain" description="C-type lectin" evidence="3">
    <location>
        <begin position="207"/>
        <end position="332"/>
    </location>
</feature>
<feature type="compositionally biased region" description="Basic and acidic residues" evidence="1">
    <location>
        <begin position="924"/>
        <end position="934"/>
    </location>
</feature>
<keyword evidence="2" id="KW-0812">Transmembrane</keyword>
<dbReference type="SUPFAM" id="SSF56436">
    <property type="entry name" value="C-type lectin-like"/>
    <property type="match status" value="5"/>
</dbReference>
<dbReference type="SMART" id="SM00034">
    <property type="entry name" value="CLECT"/>
    <property type="match status" value="4"/>
</dbReference>
<feature type="domain" description="C-type lectin" evidence="3">
    <location>
        <begin position="366"/>
        <end position="487"/>
    </location>
</feature>
<dbReference type="PROSITE" id="PS50041">
    <property type="entry name" value="C_TYPE_LECTIN_2"/>
    <property type="match status" value="5"/>
</dbReference>
<dbReference type="AlphaFoldDB" id="A0A158PNE4"/>
<dbReference type="Proteomes" id="UP000267096">
    <property type="component" value="Unassembled WGS sequence"/>
</dbReference>
<feature type="compositionally biased region" description="Basic and acidic residues" evidence="1">
    <location>
        <begin position="845"/>
        <end position="863"/>
    </location>
</feature>
<dbReference type="InterPro" id="IPR016187">
    <property type="entry name" value="CTDL_fold"/>
</dbReference>
<organism evidence="6">
    <name type="scientific">Anisakis simplex</name>
    <name type="common">Herring worm</name>
    <dbReference type="NCBI Taxonomy" id="6269"/>
    <lineage>
        <taxon>Eukaryota</taxon>
        <taxon>Metazoa</taxon>
        <taxon>Ecdysozoa</taxon>
        <taxon>Nematoda</taxon>
        <taxon>Chromadorea</taxon>
        <taxon>Rhabditida</taxon>
        <taxon>Spirurina</taxon>
        <taxon>Ascaridomorpha</taxon>
        <taxon>Ascaridoidea</taxon>
        <taxon>Anisakidae</taxon>
        <taxon>Anisakis</taxon>
        <taxon>Anisakis simplex complex</taxon>
    </lineage>
</organism>
<evidence type="ECO:0000259" key="3">
    <source>
        <dbReference type="PROSITE" id="PS50041"/>
    </source>
</evidence>
<dbReference type="WBParaSite" id="ASIM_0001180601-mRNA-1">
    <property type="protein sequence ID" value="ASIM_0001180601-mRNA-1"/>
    <property type="gene ID" value="ASIM_0001180601"/>
</dbReference>
<reference evidence="4 5" key="2">
    <citation type="submission" date="2018-11" db="EMBL/GenBank/DDBJ databases">
        <authorList>
            <consortium name="Pathogen Informatics"/>
        </authorList>
    </citation>
    <scope>NUCLEOTIDE SEQUENCE [LARGE SCALE GENOMIC DNA]</scope>
</reference>
<dbReference type="InterPro" id="IPR001304">
    <property type="entry name" value="C-type_lectin-like"/>
</dbReference>
<evidence type="ECO:0000313" key="5">
    <source>
        <dbReference type="Proteomes" id="UP000267096"/>
    </source>
</evidence>
<name>A0A158PNE4_ANISI</name>
<dbReference type="InterPro" id="IPR050111">
    <property type="entry name" value="C-type_lectin/snaclec_domain"/>
</dbReference>
<evidence type="ECO:0000256" key="1">
    <source>
        <dbReference type="SAM" id="MobiDB-lite"/>
    </source>
</evidence>
<protein>
    <submittedName>
        <fullName evidence="6">C-type lectin domain-containing protein</fullName>
    </submittedName>
</protein>
<feature type="transmembrane region" description="Helical" evidence="2">
    <location>
        <begin position="947"/>
        <end position="968"/>
    </location>
</feature>
<dbReference type="Pfam" id="PF00059">
    <property type="entry name" value="Lectin_C"/>
    <property type="match status" value="3"/>
</dbReference>
<reference evidence="6" key="1">
    <citation type="submission" date="2016-04" db="UniProtKB">
        <authorList>
            <consortium name="WormBaseParasite"/>
        </authorList>
    </citation>
    <scope>IDENTIFICATION</scope>
</reference>
<keyword evidence="2" id="KW-0472">Membrane</keyword>
<dbReference type="Gene3D" id="3.10.100.10">
    <property type="entry name" value="Mannose-Binding Protein A, subunit A"/>
    <property type="match status" value="5"/>
</dbReference>
<dbReference type="CDD" id="cd00037">
    <property type="entry name" value="CLECT"/>
    <property type="match status" value="4"/>
</dbReference>
<evidence type="ECO:0000313" key="6">
    <source>
        <dbReference type="WBParaSite" id="ASIM_0001180601-mRNA-1"/>
    </source>
</evidence>